<evidence type="ECO:0000313" key="1">
    <source>
        <dbReference type="EMBL" id="CAB4558748.1"/>
    </source>
</evidence>
<gene>
    <name evidence="1" type="ORF">UFOPK1619_00249</name>
</gene>
<dbReference type="AlphaFoldDB" id="A0A6J6DAX5"/>
<protein>
    <submittedName>
        <fullName evidence="1">Unannotated protein</fullName>
    </submittedName>
</protein>
<reference evidence="1" key="1">
    <citation type="submission" date="2020-05" db="EMBL/GenBank/DDBJ databases">
        <authorList>
            <person name="Chiriac C."/>
            <person name="Salcher M."/>
            <person name="Ghai R."/>
            <person name="Kavagutti S V."/>
        </authorList>
    </citation>
    <scope>NUCLEOTIDE SEQUENCE</scope>
</reference>
<dbReference type="Gene3D" id="3.10.450.50">
    <property type="match status" value="1"/>
</dbReference>
<proteinExistence type="predicted"/>
<sequence length="140" mass="15678">MIHSVIEQWHAHMRGELKNGLDILLDDDCVFYSPIVFTPQVGKEITKMYLMAAGQTLPGEKKSDGPSDNSGKFRYTKEVLDGNTAVLEFETTIEGKYANGVDIITCNDAGKIIEFRVMMRPLQAINAVHRQMGEALDKMK</sequence>
<dbReference type="SUPFAM" id="SSF54427">
    <property type="entry name" value="NTF2-like"/>
    <property type="match status" value="1"/>
</dbReference>
<dbReference type="InterPro" id="IPR032710">
    <property type="entry name" value="NTF2-like_dom_sf"/>
</dbReference>
<organism evidence="1">
    <name type="scientific">freshwater metagenome</name>
    <dbReference type="NCBI Taxonomy" id="449393"/>
    <lineage>
        <taxon>unclassified sequences</taxon>
        <taxon>metagenomes</taxon>
        <taxon>ecological metagenomes</taxon>
    </lineage>
</organism>
<dbReference type="EMBL" id="CAEZTI010000028">
    <property type="protein sequence ID" value="CAB4558748.1"/>
    <property type="molecule type" value="Genomic_DNA"/>
</dbReference>
<accession>A0A6J6DAX5</accession>
<name>A0A6J6DAX5_9ZZZZ</name>